<dbReference type="AlphaFoldDB" id="A0A0F9LKB1"/>
<protein>
    <submittedName>
        <fullName evidence="2">Uncharacterized protein</fullName>
    </submittedName>
</protein>
<gene>
    <name evidence="2" type="ORF">LCGC14_1204600</name>
</gene>
<accession>A0A0F9LKB1</accession>
<dbReference type="EMBL" id="LAZR01006219">
    <property type="protein sequence ID" value="KKM93823.1"/>
    <property type="molecule type" value="Genomic_DNA"/>
</dbReference>
<evidence type="ECO:0000256" key="1">
    <source>
        <dbReference type="SAM" id="Coils"/>
    </source>
</evidence>
<comment type="caution">
    <text evidence="2">The sequence shown here is derived from an EMBL/GenBank/DDBJ whole genome shotgun (WGS) entry which is preliminary data.</text>
</comment>
<proteinExistence type="predicted"/>
<name>A0A0F9LKB1_9ZZZZ</name>
<sequence>MSEQKDLWDKKPKRLGTAHYQIISSYDADKMDVFHEDVRAHQRDLEQIIKNQETLIEALKENVENGDIQEQAYRDCLDELKEKLDASNKEGLEHHAIAVEYYEKLEAIKDWCEGYKPPPRSFNKLNQDPFIQLEKILEGGDRSPVDKTY</sequence>
<feature type="coiled-coil region" evidence="1">
    <location>
        <begin position="42"/>
        <end position="90"/>
    </location>
</feature>
<reference evidence="2" key="1">
    <citation type="journal article" date="2015" name="Nature">
        <title>Complex archaea that bridge the gap between prokaryotes and eukaryotes.</title>
        <authorList>
            <person name="Spang A."/>
            <person name="Saw J.H."/>
            <person name="Jorgensen S.L."/>
            <person name="Zaremba-Niedzwiedzka K."/>
            <person name="Martijn J."/>
            <person name="Lind A.E."/>
            <person name="van Eijk R."/>
            <person name="Schleper C."/>
            <person name="Guy L."/>
            <person name="Ettema T.J."/>
        </authorList>
    </citation>
    <scope>NUCLEOTIDE SEQUENCE</scope>
</reference>
<evidence type="ECO:0000313" key="2">
    <source>
        <dbReference type="EMBL" id="KKM93823.1"/>
    </source>
</evidence>
<organism evidence="2">
    <name type="scientific">marine sediment metagenome</name>
    <dbReference type="NCBI Taxonomy" id="412755"/>
    <lineage>
        <taxon>unclassified sequences</taxon>
        <taxon>metagenomes</taxon>
        <taxon>ecological metagenomes</taxon>
    </lineage>
</organism>
<keyword evidence="1" id="KW-0175">Coiled coil</keyword>